<geneLocation type="plasmid" evidence="2">
    <name>pHNBS17e</name>
</geneLocation>
<accession>A0A411KX32</accession>
<proteinExistence type="predicted"/>
<evidence type="ECO:0000256" key="1">
    <source>
        <dbReference type="SAM" id="MobiDB-lite"/>
    </source>
</evidence>
<keyword evidence="2" id="KW-0614">Plasmid</keyword>
<protein>
    <submittedName>
        <fullName evidence="2">Uncharacterized protein</fullName>
    </submittedName>
</protein>
<feature type="compositionally biased region" description="Low complexity" evidence="1">
    <location>
        <begin position="105"/>
        <end position="119"/>
    </location>
</feature>
<organism evidence="2">
    <name type="scientific">Escherichia coli</name>
    <dbReference type="NCBI Taxonomy" id="562"/>
    <lineage>
        <taxon>Bacteria</taxon>
        <taxon>Pseudomonadati</taxon>
        <taxon>Pseudomonadota</taxon>
        <taxon>Gammaproteobacteria</taxon>
        <taxon>Enterobacterales</taxon>
        <taxon>Enterobacteriaceae</taxon>
        <taxon>Escherichia</taxon>
    </lineage>
</organism>
<name>A0A411KX32_ECOLX</name>
<dbReference type="EMBL" id="MK416152">
    <property type="protein sequence ID" value="QBC89058.1"/>
    <property type="molecule type" value="Genomic_DNA"/>
</dbReference>
<dbReference type="AlphaFoldDB" id="A0A411KX32"/>
<feature type="region of interest" description="Disordered" evidence="1">
    <location>
        <begin position="97"/>
        <end position="129"/>
    </location>
</feature>
<sequence length="129" mass="14302">MNAWYSSMMLTQHQSLTDTPFQMSVGTFNRTIFVAPDRHYYVRPAFRSADRELHSALSTRGVHLLPVVSIPPSGCPFYVLPVLHPVVRGLLQTFSQSREPLTTQSPASSSSGSIPDGSDTAYAPTTYRR</sequence>
<reference evidence="2" key="1">
    <citation type="submission" date="2019-01" db="EMBL/GenBank/DDBJ databases">
        <title>Complete sequence of plasmid pHNBS17e.</title>
        <authorList>
            <person name="Liu J.H."/>
            <person name="Huang X.Y."/>
            <person name="Lv L.C."/>
        </authorList>
    </citation>
    <scope>NUCLEOTIDE SEQUENCE</scope>
    <source>
        <strain evidence="2">6BS17eCTX</strain>
        <plasmid evidence="2">pHNBS17e</plasmid>
    </source>
</reference>
<evidence type="ECO:0000313" key="2">
    <source>
        <dbReference type="EMBL" id="QBC89058.1"/>
    </source>
</evidence>